<dbReference type="GO" id="GO:0008654">
    <property type="term" value="P:phospholipid biosynthetic process"/>
    <property type="evidence" value="ECO:0007669"/>
    <property type="project" value="UniProtKB-KW"/>
</dbReference>
<keyword evidence="11" id="KW-0472">Membrane</keyword>
<name>A0A8H3I8H5_9LECA</name>
<dbReference type="Pfam" id="PF23238">
    <property type="entry name" value="DUF7068"/>
    <property type="match status" value="1"/>
</dbReference>
<accession>A0A8H3I8H5</accession>
<dbReference type="SUPFAM" id="SSF53474">
    <property type="entry name" value="alpha/beta-Hydrolases"/>
    <property type="match status" value="1"/>
</dbReference>
<dbReference type="PROSITE" id="PS50837">
    <property type="entry name" value="NACHT"/>
    <property type="match status" value="1"/>
</dbReference>
<dbReference type="PANTHER" id="PTHR48182">
    <property type="entry name" value="PROTEIN SERAC1"/>
    <property type="match status" value="1"/>
</dbReference>
<evidence type="ECO:0000256" key="2">
    <source>
        <dbReference type="ARBA" id="ARBA00004173"/>
    </source>
</evidence>
<dbReference type="Pfam" id="PF05057">
    <property type="entry name" value="DUF676"/>
    <property type="match status" value="1"/>
</dbReference>
<keyword evidence="6" id="KW-0812">Transmembrane</keyword>
<dbReference type="SMART" id="SM00567">
    <property type="entry name" value="EZ_HEAT"/>
    <property type="match status" value="7"/>
</dbReference>
<protein>
    <recommendedName>
        <fullName evidence="15">Protein SERAC1</fullName>
    </recommendedName>
    <alternativeName>
        <fullName evidence="16">Serine active site-containing protein 1</fullName>
    </alternativeName>
</protein>
<comment type="similarity">
    <text evidence="14">Belongs to the SERAC1 family.</text>
</comment>
<keyword evidence="9" id="KW-0443">Lipid metabolism</keyword>
<dbReference type="GO" id="GO:0005739">
    <property type="term" value="C:mitochondrion"/>
    <property type="evidence" value="ECO:0007669"/>
    <property type="project" value="UniProtKB-SubCell"/>
</dbReference>
<dbReference type="InterPro" id="IPR011989">
    <property type="entry name" value="ARM-like"/>
</dbReference>
<evidence type="ECO:0000256" key="10">
    <source>
        <dbReference type="ARBA" id="ARBA00023128"/>
    </source>
</evidence>
<dbReference type="Gene3D" id="1.25.10.10">
    <property type="entry name" value="Leucine-rich Repeat Variant"/>
    <property type="match status" value="3"/>
</dbReference>
<evidence type="ECO:0000256" key="11">
    <source>
        <dbReference type="ARBA" id="ARBA00023136"/>
    </source>
</evidence>
<evidence type="ECO:0000256" key="16">
    <source>
        <dbReference type="ARBA" id="ARBA00041701"/>
    </source>
</evidence>
<keyword evidence="8" id="KW-1133">Transmembrane helix</keyword>
<comment type="caution">
    <text evidence="18">The sequence shown here is derived from an EMBL/GenBank/DDBJ whole genome shotgun (WGS) entry which is preliminary data.</text>
</comment>
<dbReference type="EMBL" id="CAJPDQ010000013">
    <property type="protein sequence ID" value="CAF9918832.1"/>
    <property type="molecule type" value="Genomic_DNA"/>
</dbReference>
<dbReference type="OrthoDB" id="5086500at2759"/>
<keyword evidence="10" id="KW-0496">Mitochondrion</keyword>
<evidence type="ECO:0000259" key="17">
    <source>
        <dbReference type="PROSITE" id="PS50837"/>
    </source>
</evidence>
<evidence type="ECO:0000256" key="5">
    <source>
        <dbReference type="ARBA" id="ARBA00022516"/>
    </source>
</evidence>
<comment type="subcellular location">
    <subcellularLocation>
        <location evidence="3">Endoplasmic reticulum</location>
    </subcellularLocation>
    <subcellularLocation>
        <location evidence="1">Membrane</location>
        <topology evidence="1">Single-pass membrane protein</topology>
    </subcellularLocation>
    <subcellularLocation>
        <location evidence="2">Mitochondrion</location>
    </subcellularLocation>
</comment>
<sequence>MNLFKYIPGMRADAREIGETEIADTFVKSTTEQKDSHGFEILYEPKNTEAINLDVVAVHGLGGGNISTWKHKRSGNVWLRDFLKHSPQYENARIMSFGYDARSYSGLLGSGATGRTFTFGEDLVGALSDKRHEPSARTRPIIFVGHSLGGIVIKSALNYSRSRSLYSDLNGATKAILFFGTPHQGSDIARWIQAMSKVSKIFGLKSTTVTEELSRWSNTLVEITTHFSEQISDLQITTFYEKIKTNGVMVVNQASARLGNINEHVRGLDANHLNICKFGDEMGDLYKQVQGRFDVVAAEIVQDALDQDKQLSTPSMSSSNNKVIREADELIRNYYRSSDRLRIKRLSGEELDLEKCYVNLALIDRSKDMKNKEQISFSIEARLRLDASKVDQSVSLANLFNPRKLADGKTVNPRRIFIQGRAGIGKTTLCKKIVHEFLCGRLGSTLFDRLLWIPLRGLKSNREEYEWQELLHDTFKFAKNVVGGEYIKQFKIPEFLSRTLFLFDGLDEISYRWTEEEPLYHFLNTIIRDIPNIIITSRPQANTFSLDKFHLDLETVGFTVDQVSTYIKNVVKDAERITKMEEVIAKKPLIRGLLRIPVQIDAFCYTWYEDASDAFSARGSITMTTLYSSIIIELCKKDLRFLGKLDQQRRPPSSEIEERLRGELALLGEIAFQGLLNGIAEFNPQYWNKLGNYLYESSTEFSTIFSSTLDRLSFLRTSDHDSDYTKRTYHFIHLTYQEFFAARHFTEHWQHNKSLTCLQLTSRGKTDSKTPLAFLHEEKYNPRYNIFWRFVAGLLSEKHEFLQHLDAEPKDLLSATHVRLIMYCLSEMPYLDPSLYERYAHNLQQGLVQEYRNTGNARLGIEAEFPENILINFLESDAKPPYTEIFSVLQQRPVIQEETVRAIARKLTSSCTLKVQAEAAKALWSHSTICSQQILERAINTLVTTLKDEDSDVRRSAAYALGEQSSLSEPAIHGLIAALKDKDEDSHVRGAVAYALGKQSSLSEPAIHDLVAALKDKDEDSYVRNSAAYALGEQSSLSEPAIHGLIAALKDKDEDSHVRNSAAKVLGGQSSLFEPAIHDLIAALKDKDEDSHVRNSAAKVLGGQSSLFEPAIHDLVAALKDKDEGQSSLSEPAIHDLVAALKDKDEDSYVRGSAAKVLRGQSSEAAINALIAALKDEDWYVRRSAAEALRGQSSEAAINALIAALKDED</sequence>
<feature type="domain" description="NACHT" evidence="17">
    <location>
        <begin position="414"/>
        <end position="541"/>
    </location>
</feature>
<dbReference type="PANTHER" id="PTHR48182:SF2">
    <property type="entry name" value="PROTEIN SERAC1"/>
    <property type="match status" value="1"/>
</dbReference>
<dbReference type="InterPro" id="IPR055496">
    <property type="entry name" value="DUF7068"/>
</dbReference>
<dbReference type="Gene3D" id="3.40.50.300">
    <property type="entry name" value="P-loop containing nucleotide triphosphate hydrolases"/>
    <property type="match status" value="1"/>
</dbReference>
<evidence type="ECO:0000256" key="8">
    <source>
        <dbReference type="ARBA" id="ARBA00022989"/>
    </source>
</evidence>
<keyword evidence="5" id="KW-0444">Lipid biosynthesis</keyword>
<dbReference type="SUPFAM" id="SSF48371">
    <property type="entry name" value="ARM repeat"/>
    <property type="match status" value="1"/>
</dbReference>
<dbReference type="InterPro" id="IPR052374">
    <property type="entry name" value="SERAC1"/>
</dbReference>
<dbReference type="Pfam" id="PF05729">
    <property type="entry name" value="NACHT"/>
    <property type="match status" value="1"/>
</dbReference>
<evidence type="ECO:0000256" key="15">
    <source>
        <dbReference type="ARBA" id="ARBA00040991"/>
    </source>
</evidence>
<dbReference type="InterPro" id="IPR004155">
    <property type="entry name" value="PBS_lyase_HEAT"/>
</dbReference>
<evidence type="ECO:0000256" key="9">
    <source>
        <dbReference type="ARBA" id="ARBA00023098"/>
    </source>
</evidence>
<comment type="similarity">
    <text evidence="4">Belongs to the putative lipase ROG1 family.</text>
</comment>
<dbReference type="GO" id="GO:0016020">
    <property type="term" value="C:membrane"/>
    <property type="evidence" value="ECO:0007669"/>
    <property type="project" value="UniProtKB-SubCell"/>
</dbReference>
<dbReference type="SUPFAM" id="SSF52540">
    <property type="entry name" value="P-loop containing nucleoside triphosphate hydrolases"/>
    <property type="match status" value="1"/>
</dbReference>
<dbReference type="Pfam" id="PF13646">
    <property type="entry name" value="HEAT_2"/>
    <property type="match status" value="3"/>
</dbReference>
<keyword evidence="12" id="KW-0594">Phospholipid biosynthesis</keyword>
<evidence type="ECO:0000256" key="12">
    <source>
        <dbReference type="ARBA" id="ARBA00023209"/>
    </source>
</evidence>
<evidence type="ECO:0000256" key="6">
    <source>
        <dbReference type="ARBA" id="ARBA00022692"/>
    </source>
</evidence>
<dbReference type="Proteomes" id="UP000664169">
    <property type="component" value="Unassembled WGS sequence"/>
</dbReference>
<keyword evidence="13" id="KW-1208">Phospholipid metabolism</keyword>
<organism evidence="18 19">
    <name type="scientific">Gomphillus americanus</name>
    <dbReference type="NCBI Taxonomy" id="1940652"/>
    <lineage>
        <taxon>Eukaryota</taxon>
        <taxon>Fungi</taxon>
        <taxon>Dikarya</taxon>
        <taxon>Ascomycota</taxon>
        <taxon>Pezizomycotina</taxon>
        <taxon>Lecanoromycetes</taxon>
        <taxon>OSLEUM clade</taxon>
        <taxon>Ostropomycetidae</taxon>
        <taxon>Ostropales</taxon>
        <taxon>Graphidaceae</taxon>
        <taxon>Gomphilloideae</taxon>
        <taxon>Gomphillus</taxon>
    </lineage>
</organism>
<evidence type="ECO:0000256" key="4">
    <source>
        <dbReference type="ARBA" id="ARBA00007920"/>
    </source>
</evidence>
<keyword evidence="19" id="KW-1185">Reference proteome</keyword>
<evidence type="ECO:0000256" key="3">
    <source>
        <dbReference type="ARBA" id="ARBA00004240"/>
    </source>
</evidence>
<dbReference type="InterPro" id="IPR029058">
    <property type="entry name" value="AB_hydrolase_fold"/>
</dbReference>
<feature type="non-terminal residue" evidence="18">
    <location>
        <position position="1209"/>
    </location>
</feature>
<evidence type="ECO:0000256" key="1">
    <source>
        <dbReference type="ARBA" id="ARBA00004167"/>
    </source>
</evidence>
<dbReference type="InterPro" id="IPR007111">
    <property type="entry name" value="NACHT_NTPase"/>
</dbReference>
<evidence type="ECO:0000256" key="13">
    <source>
        <dbReference type="ARBA" id="ARBA00023264"/>
    </source>
</evidence>
<gene>
    <name evidence="18" type="ORF">GOMPHAMPRED_001649</name>
</gene>
<dbReference type="InterPro" id="IPR007751">
    <property type="entry name" value="DUF676_lipase-like"/>
</dbReference>
<dbReference type="Gene3D" id="3.40.50.1820">
    <property type="entry name" value="alpha/beta hydrolase"/>
    <property type="match status" value="1"/>
</dbReference>
<keyword evidence="7" id="KW-0256">Endoplasmic reticulum</keyword>
<reference evidence="18" key="1">
    <citation type="submission" date="2021-03" db="EMBL/GenBank/DDBJ databases">
        <authorList>
            <person name="Tagirdzhanova G."/>
        </authorList>
    </citation>
    <scope>NUCLEOTIDE SEQUENCE</scope>
</reference>
<dbReference type="InterPro" id="IPR027417">
    <property type="entry name" value="P-loop_NTPase"/>
</dbReference>
<dbReference type="AlphaFoldDB" id="A0A8H3I8H5"/>
<evidence type="ECO:0000256" key="14">
    <source>
        <dbReference type="ARBA" id="ARBA00038024"/>
    </source>
</evidence>
<evidence type="ECO:0000313" key="19">
    <source>
        <dbReference type="Proteomes" id="UP000664169"/>
    </source>
</evidence>
<evidence type="ECO:0000256" key="7">
    <source>
        <dbReference type="ARBA" id="ARBA00022824"/>
    </source>
</evidence>
<dbReference type="GO" id="GO:0005783">
    <property type="term" value="C:endoplasmic reticulum"/>
    <property type="evidence" value="ECO:0007669"/>
    <property type="project" value="UniProtKB-SubCell"/>
</dbReference>
<proteinExistence type="inferred from homology"/>
<dbReference type="InterPro" id="IPR016024">
    <property type="entry name" value="ARM-type_fold"/>
</dbReference>
<evidence type="ECO:0000313" key="18">
    <source>
        <dbReference type="EMBL" id="CAF9918832.1"/>
    </source>
</evidence>